<organism evidence="11 12">
    <name type="scientific">Candidatus Yanofskybacteria bacterium CG10_big_fil_rev_8_21_14_0_10_36_16</name>
    <dbReference type="NCBI Taxonomy" id="1975096"/>
    <lineage>
        <taxon>Bacteria</taxon>
        <taxon>Candidatus Yanofskyibacteriota</taxon>
    </lineage>
</organism>
<dbReference type="SUPFAM" id="SSF52402">
    <property type="entry name" value="Adenine nucleotide alpha hydrolases-like"/>
    <property type="match status" value="1"/>
</dbReference>
<dbReference type="Gene3D" id="2.40.30.10">
    <property type="entry name" value="Translation factors"/>
    <property type="match status" value="1"/>
</dbReference>
<dbReference type="InterPro" id="IPR023382">
    <property type="entry name" value="MnmA-like_central_sf"/>
</dbReference>
<dbReference type="InterPro" id="IPR046885">
    <property type="entry name" value="MnmA-like_C"/>
</dbReference>
<comment type="similarity">
    <text evidence="9">Belongs to the MnmA/TRMU family.</text>
</comment>
<keyword evidence="6 9" id="KW-0694">RNA-binding</keyword>
<evidence type="ECO:0000256" key="7">
    <source>
        <dbReference type="ARBA" id="ARBA00023157"/>
    </source>
</evidence>
<protein>
    <recommendedName>
        <fullName evidence="9">tRNA-specific 2-thiouridylase MnmA</fullName>
        <ecNumber evidence="9">2.8.1.13</ecNumber>
    </recommendedName>
</protein>
<dbReference type="Pfam" id="PF20258">
    <property type="entry name" value="tRNA_Me_trans_C"/>
    <property type="match status" value="1"/>
</dbReference>
<keyword evidence="2 9" id="KW-0808">Transferase</keyword>
<dbReference type="NCBIfam" id="TIGR00420">
    <property type="entry name" value="trmU"/>
    <property type="match status" value="1"/>
</dbReference>
<evidence type="ECO:0000256" key="9">
    <source>
        <dbReference type="HAMAP-Rule" id="MF_00144"/>
    </source>
</evidence>
<feature type="active site" description="Nucleophile" evidence="9">
    <location>
        <position position="113"/>
    </location>
</feature>
<gene>
    <name evidence="9" type="primary">mnmA</name>
    <name evidence="11" type="ORF">COV29_02900</name>
</gene>
<evidence type="ECO:0000313" key="11">
    <source>
        <dbReference type="EMBL" id="PJE50658.1"/>
    </source>
</evidence>
<dbReference type="EC" id="2.8.1.13" evidence="9"/>
<keyword evidence="9" id="KW-0963">Cytoplasm</keyword>
<dbReference type="CDD" id="cd01998">
    <property type="entry name" value="MnmA_TRMU-like"/>
    <property type="match status" value="1"/>
</dbReference>
<dbReference type="HAMAP" id="MF_00144">
    <property type="entry name" value="tRNA_thiouridyl_MnmA"/>
    <property type="match status" value="1"/>
</dbReference>
<keyword evidence="3 9" id="KW-0819">tRNA processing</keyword>
<keyword evidence="5 9" id="KW-0067">ATP-binding</keyword>
<feature type="active site" description="Cysteine persulfide intermediate" evidence="9">
    <location>
        <position position="212"/>
    </location>
</feature>
<evidence type="ECO:0000256" key="8">
    <source>
        <dbReference type="ARBA" id="ARBA00051542"/>
    </source>
</evidence>
<feature type="binding site" evidence="9">
    <location>
        <position position="137"/>
    </location>
    <ligand>
        <name>ATP</name>
        <dbReference type="ChEBI" id="CHEBI:30616"/>
    </ligand>
</feature>
<dbReference type="GO" id="GO:0002143">
    <property type="term" value="P:tRNA wobble position uridine thiolation"/>
    <property type="evidence" value="ECO:0007669"/>
    <property type="project" value="TreeGrafter"/>
</dbReference>
<comment type="caution">
    <text evidence="9">Lacks conserved residue(s) required for the propagation of feature annotation.</text>
</comment>
<keyword evidence="7" id="KW-1015">Disulfide bond</keyword>
<feature type="site" description="Interaction with tRNA" evidence="9">
    <location>
        <position position="138"/>
    </location>
</feature>
<comment type="catalytic activity">
    <reaction evidence="8 9">
        <text>S-sulfanyl-L-cysteinyl-[protein] + uridine(34) in tRNA + AH2 + ATP = 2-thiouridine(34) in tRNA + L-cysteinyl-[protein] + A + AMP + diphosphate + H(+)</text>
        <dbReference type="Rhea" id="RHEA:47032"/>
        <dbReference type="Rhea" id="RHEA-COMP:10131"/>
        <dbReference type="Rhea" id="RHEA-COMP:11726"/>
        <dbReference type="Rhea" id="RHEA-COMP:11727"/>
        <dbReference type="Rhea" id="RHEA-COMP:11728"/>
        <dbReference type="ChEBI" id="CHEBI:13193"/>
        <dbReference type="ChEBI" id="CHEBI:15378"/>
        <dbReference type="ChEBI" id="CHEBI:17499"/>
        <dbReference type="ChEBI" id="CHEBI:29950"/>
        <dbReference type="ChEBI" id="CHEBI:30616"/>
        <dbReference type="ChEBI" id="CHEBI:33019"/>
        <dbReference type="ChEBI" id="CHEBI:61963"/>
        <dbReference type="ChEBI" id="CHEBI:65315"/>
        <dbReference type="ChEBI" id="CHEBI:87170"/>
        <dbReference type="ChEBI" id="CHEBI:456215"/>
        <dbReference type="EC" id="2.8.1.13"/>
    </reaction>
</comment>
<sequence>MKNRDKTTKVQIERNKKMYVAMSGGVDSSVAAALLKKQGHDVVGVFFKPWAPQNMSGAFCNWKEDREDAMRVAAKIGIPFKTWDFSKEYGKEVVGYMVKGYKRGETPNPDVMCNKEIKFGLFLKRALSEGADYIATGHYVRRSEIKKPNKRYKLLKGIDDNKDQSYFLWTLSQNQLKHCLFPVGDYTKPEIRKMAKKFGLPNHDKKDSQGVCFVGKMDVKDFLTTQIKSKPGDVILKETGKIIGTHDGVYYYTIGQRHGLNLGIAGGPYFVVGKDVKKNAIHVSGDRVFNKKFTANSLNWVNEHDIASAKKPVKLSIKIRYRNKSVPALVSKSRKKNSANIEFLKPVSDITIGQSAVFYKGQEMVGGGIIENIKQ</sequence>
<dbReference type="NCBIfam" id="NF001138">
    <property type="entry name" value="PRK00143.1"/>
    <property type="match status" value="1"/>
</dbReference>
<dbReference type="InterPro" id="IPR001763">
    <property type="entry name" value="Rhodanese-like_dom"/>
</dbReference>
<dbReference type="Pfam" id="PF03054">
    <property type="entry name" value="tRNA_Me_trans"/>
    <property type="match status" value="1"/>
</dbReference>
<evidence type="ECO:0000256" key="4">
    <source>
        <dbReference type="ARBA" id="ARBA00022741"/>
    </source>
</evidence>
<accession>A0A2J0Q6T2</accession>
<dbReference type="PROSITE" id="PS50206">
    <property type="entry name" value="RHODANESE_3"/>
    <property type="match status" value="1"/>
</dbReference>
<dbReference type="InterPro" id="IPR014729">
    <property type="entry name" value="Rossmann-like_a/b/a_fold"/>
</dbReference>
<evidence type="ECO:0000256" key="6">
    <source>
        <dbReference type="ARBA" id="ARBA00022884"/>
    </source>
</evidence>
<dbReference type="GO" id="GO:0103016">
    <property type="term" value="F:tRNA-uridine 2-sulfurtransferase activity"/>
    <property type="evidence" value="ECO:0007669"/>
    <property type="project" value="UniProtKB-EC"/>
</dbReference>
<dbReference type="FunFam" id="2.30.30.280:FF:000001">
    <property type="entry name" value="tRNA-specific 2-thiouridylase MnmA"/>
    <property type="match status" value="1"/>
</dbReference>
<keyword evidence="1 9" id="KW-0820">tRNA-binding</keyword>
<feature type="domain" description="Rhodanese" evidence="10">
    <location>
        <begin position="23"/>
        <end position="71"/>
    </location>
</feature>
<feature type="binding site" evidence="9">
    <location>
        <position position="47"/>
    </location>
    <ligand>
        <name>ATP</name>
        <dbReference type="ChEBI" id="CHEBI:30616"/>
    </ligand>
</feature>
<dbReference type="InterPro" id="IPR004506">
    <property type="entry name" value="MnmA-like"/>
</dbReference>
<feature type="region of interest" description="Interaction with tRNA" evidence="9">
    <location>
        <begin position="320"/>
        <end position="321"/>
    </location>
</feature>
<evidence type="ECO:0000256" key="5">
    <source>
        <dbReference type="ARBA" id="ARBA00022840"/>
    </source>
</evidence>
<dbReference type="FunFam" id="3.40.50.620:FF:000115">
    <property type="entry name" value="tRNA-specific 2-thiouridylase MnmA"/>
    <property type="match status" value="1"/>
</dbReference>
<dbReference type="AlphaFoldDB" id="A0A2J0Q6T2"/>
<evidence type="ECO:0000256" key="3">
    <source>
        <dbReference type="ARBA" id="ARBA00022694"/>
    </source>
</evidence>
<comment type="caution">
    <text evidence="11">The sequence shown here is derived from an EMBL/GenBank/DDBJ whole genome shotgun (WGS) entry which is preliminary data.</text>
</comment>
<dbReference type="GO" id="GO:0005524">
    <property type="term" value="F:ATP binding"/>
    <property type="evidence" value="ECO:0007669"/>
    <property type="project" value="UniProtKB-KW"/>
</dbReference>
<dbReference type="GO" id="GO:0000049">
    <property type="term" value="F:tRNA binding"/>
    <property type="evidence" value="ECO:0007669"/>
    <property type="project" value="UniProtKB-KW"/>
</dbReference>
<feature type="region of interest" description="Interaction with tRNA" evidence="9">
    <location>
        <begin position="162"/>
        <end position="164"/>
    </location>
</feature>
<dbReference type="GO" id="GO:0005737">
    <property type="term" value="C:cytoplasm"/>
    <property type="evidence" value="ECO:0007669"/>
    <property type="project" value="UniProtKB-SubCell"/>
</dbReference>
<dbReference type="Pfam" id="PF20259">
    <property type="entry name" value="tRNA_Me_trans_M"/>
    <property type="match status" value="1"/>
</dbReference>
<evidence type="ECO:0000256" key="2">
    <source>
        <dbReference type="ARBA" id="ARBA00022679"/>
    </source>
</evidence>
<keyword evidence="4 9" id="KW-0547">Nucleotide-binding</keyword>
<evidence type="ECO:0000259" key="10">
    <source>
        <dbReference type="PROSITE" id="PS50206"/>
    </source>
</evidence>
<evidence type="ECO:0000313" key="12">
    <source>
        <dbReference type="Proteomes" id="UP000228496"/>
    </source>
</evidence>
<dbReference type="PANTHER" id="PTHR11933">
    <property type="entry name" value="TRNA 5-METHYLAMINOMETHYL-2-THIOURIDYLATE -METHYLTRANSFERASE"/>
    <property type="match status" value="1"/>
</dbReference>
<dbReference type="EMBL" id="PCXQ01000005">
    <property type="protein sequence ID" value="PJE50658.1"/>
    <property type="molecule type" value="Genomic_DNA"/>
</dbReference>
<dbReference type="Gene3D" id="2.30.30.280">
    <property type="entry name" value="Adenine nucleotide alpha hydrolases-like domains"/>
    <property type="match status" value="1"/>
</dbReference>
<evidence type="ECO:0000256" key="1">
    <source>
        <dbReference type="ARBA" id="ARBA00022555"/>
    </source>
</evidence>
<reference evidence="11 12" key="1">
    <citation type="submission" date="2017-09" db="EMBL/GenBank/DDBJ databases">
        <title>Depth-based differentiation of microbial function through sediment-hosted aquifers and enrichment of novel symbionts in the deep terrestrial subsurface.</title>
        <authorList>
            <person name="Probst A.J."/>
            <person name="Ladd B."/>
            <person name="Jarett J.K."/>
            <person name="Geller-Mcgrath D.E."/>
            <person name="Sieber C.M."/>
            <person name="Emerson J.B."/>
            <person name="Anantharaman K."/>
            <person name="Thomas B.C."/>
            <person name="Malmstrom R."/>
            <person name="Stieglmeier M."/>
            <person name="Klingl A."/>
            <person name="Woyke T."/>
            <person name="Ryan C.M."/>
            <person name="Banfield J.F."/>
        </authorList>
    </citation>
    <scope>NUCLEOTIDE SEQUENCE [LARGE SCALE GENOMIC DNA]</scope>
    <source>
        <strain evidence="11">CG10_big_fil_rev_8_21_14_0_10_36_16</strain>
    </source>
</reference>
<comment type="function">
    <text evidence="9">Catalyzes the 2-thiolation of uridine at the wobble position (U34) of tRNA, leading to the formation of s(2)U34.</text>
</comment>
<comment type="subcellular location">
    <subcellularLocation>
        <location evidence="9">Cytoplasm</location>
    </subcellularLocation>
</comment>
<dbReference type="Gene3D" id="3.40.50.620">
    <property type="entry name" value="HUPs"/>
    <property type="match status" value="1"/>
</dbReference>
<feature type="region of interest" description="Interaction with target base in tRNA" evidence="9">
    <location>
        <begin position="108"/>
        <end position="110"/>
    </location>
</feature>
<dbReference type="Proteomes" id="UP000228496">
    <property type="component" value="Unassembled WGS sequence"/>
</dbReference>
<feature type="binding site" evidence="9">
    <location>
        <begin position="21"/>
        <end position="28"/>
    </location>
    <ligand>
        <name>ATP</name>
        <dbReference type="ChEBI" id="CHEBI:30616"/>
    </ligand>
</feature>
<feature type="site" description="Interaction with tRNA" evidence="9">
    <location>
        <position position="354"/>
    </location>
</feature>
<name>A0A2J0Q6T2_9BACT</name>
<dbReference type="PANTHER" id="PTHR11933:SF5">
    <property type="entry name" value="MITOCHONDRIAL TRNA-SPECIFIC 2-THIOURIDYLASE 1"/>
    <property type="match status" value="1"/>
</dbReference>
<dbReference type="InterPro" id="IPR046884">
    <property type="entry name" value="MnmA-like_central"/>
</dbReference>
<proteinExistence type="inferred from homology"/>